<dbReference type="NCBIfam" id="TIGR02937">
    <property type="entry name" value="sigma70-ECF"/>
    <property type="match status" value="1"/>
</dbReference>
<dbReference type="AlphaFoldDB" id="A0A372IUZ2"/>
<evidence type="ECO:0000256" key="5">
    <source>
        <dbReference type="ARBA" id="ARBA00023163"/>
    </source>
</evidence>
<dbReference type="GO" id="GO:0006352">
    <property type="term" value="P:DNA-templated transcription initiation"/>
    <property type="evidence" value="ECO:0007669"/>
    <property type="project" value="InterPro"/>
</dbReference>
<protein>
    <recommendedName>
        <fullName evidence="6">RNA polymerase sigma factor</fullName>
    </recommendedName>
</protein>
<comment type="caution">
    <text evidence="9">The sequence shown here is derived from an EMBL/GenBank/DDBJ whole genome shotgun (WGS) entry which is preliminary data.</text>
</comment>
<dbReference type="InterPro" id="IPR039425">
    <property type="entry name" value="RNA_pol_sigma-70-like"/>
</dbReference>
<evidence type="ECO:0000259" key="8">
    <source>
        <dbReference type="Pfam" id="PF08281"/>
    </source>
</evidence>
<dbReference type="InterPro" id="IPR036388">
    <property type="entry name" value="WH-like_DNA-bd_sf"/>
</dbReference>
<dbReference type="CDD" id="cd06171">
    <property type="entry name" value="Sigma70_r4"/>
    <property type="match status" value="1"/>
</dbReference>
<dbReference type="SUPFAM" id="SSF88946">
    <property type="entry name" value="Sigma2 domain of RNA polymerase sigma factors"/>
    <property type="match status" value="1"/>
</dbReference>
<evidence type="ECO:0000256" key="6">
    <source>
        <dbReference type="RuleBase" id="RU000716"/>
    </source>
</evidence>
<dbReference type="InterPro" id="IPR013324">
    <property type="entry name" value="RNA_pol_sigma_r3/r4-like"/>
</dbReference>
<keyword evidence="10" id="KW-1185">Reference proteome</keyword>
<keyword evidence="5 6" id="KW-0804">Transcription</keyword>
<dbReference type="OrthoDB" id="9784984at2"/>
<accession>A0A372IUZ2</accession>
<proteinExistence type="inferred from homology"/>
<keyword evidence="2 6" id="KW-0805">Transcription regulation</keyword>
<keyword evidence="4 6" id="KW-0238">DNA-binding</keyword>
<dbReference type="Proteomes" id="UP000264702">
    <property type="component" value="Unassembled WGS sequence"/>
</dbReference>
<dbReference type="PANTHER" id="PTHR43133">
    <property type="entry name" value="RNA POLYMERASE ECF-TYPE SIGMA FACTO"/>
    <property type="match status" value="1"/>
</dbReference>
<name>A0A372IUZ2_9BACT</name>
<feature type="domain" description="RNA polymerase sigma factor 70 region 4 type 2" evidence="8">
    <location>
        <begin position="138"/>
        <end position="190"/>
    </location>
</feature>
<evidence type="ECO:0000256" key="3">
    <source>
        <dbReference type="ARBA" id="ARBA00023082"/>
    </source>
</evidence>
<comment type="similarity">
    <text evidence="1 6">Belongs to the sigma-70 factor family. ECF subfamily.</text>
</comment>
<evidence type="ECO:0000256" key="1">
    <source>
        <dbReference type="ARBA" id="ARBA00010641"/>
    </source>
</evidence>
<evidence type="ECO:0000313" key="10">
    <source>
        <dbReference type="Proteomes" id="UP000264702"/>
    </source>
</evidence>
<gene>
    <name evidence="9" type="ORF">D0Y96_02590</name>
</gene>
<dbReference type="Gene3D" id="1.10.10.10">
    <property type="entry name" value="Winged helix-like DNA-binding domain superfamily/Winged helix DNA-binding domain"/>
    <property type="match status" value="1"/>
</dbReference>
<evidence type="ECO:0000259" key="7">
    <source>
        <dbReference type="Pfam" id="PF04542"/>
    </source>
</evidence>
<evidence type="ECO:0000313" key="9">
    <source>
        <dbReference type="EMBL" id="RFU18728.1"/>
    </source>
</evidence>
<dbReference type="InterPro" id="IPR014284">
    <property type="entry name" value="RNA_pol_sigma-70_dom"/>
</dbReference>
<reference evidence="9 10" key="1">
    <citation type="submission" date="2018-08" db="EMBL/GenBank/DDBJ databases">
        <title>Acidipila sp. 4G-K13, an acidobacterium isolated from forest soil.</title>
        <authorList>
            <person name="Gao Z.-H."/>
            <person name="Qiu L.-H."/>
        </authorList>
    </citation>
    <scope>NUCLEOTIDE SEQUENCE [LARGE SCALE GENOMIC DNA]</scope>
    <source>
        <strain evidence="9 10">4G-K13</strain>
    </source>
</reference>
<dbReference type="Pfam" id="PF08281">
    <property type="entry name" value="Sigma70_r4_2"/>
    <property type="match status" value="1"/>
</dbReference>
<feature type="domain" description="RNA polymerase sigma-70 region 2" evidence="7">
    <location>
        <begin position="32"/>
        <end position="98"/>
    </location>
</feature>
<evidence type="ECO:0000256" key="2">
    <source>
        <dbReference type="ARBA" id="ARBA00023015"/>
    </source>
</evidence>
<dbReference type="InterPro" id="IPR007627">
    <property type="entry name" value="RNA_pol_sigma70_r2"/>
</dbReference>
<dbReference type="GO" id="GO:0016987">
    <property type="term" value="F:sigma factor activity"/>
    <property type="evidence" value="ECO:0007669"/>
    <property type="project" value="UniProtKB-KW"/>
</dbReference>
<evidence type="ECO:0000256" key="4">
    <source>
        <dbReference type="ARBA" id="ARBA00023125"/>
    </source>
</evidence>
<dbReference type="InterPro" id="IPR000838">
    <property type="entry name" value="RNA_pol_sigma70_ECF_CS"/>
</dbReference>
<organism evidence="9 10">
    <name type="scientific">Paracidobacterium acidisoli</name>
    <dbReference type="NCBI Taxonomy" id="2303751"/>
    <lineage>
        <taxon>Bacteria</taxon>
        <taxon>Pseudomonadati</taxon>
        <taxon>Acidobacteriota</taxon>
        <taxon>Terriglobia</taxon>
        <taxon>Terriglobales</taxon>
        <taxon>Acidobacteriaceae</taxon>
        <taxon>Paracidobacterium</taxon>
    </lineage>
</organism>
<dbReference type="SUPFAM" id="SSF88659">
    <property type="entry name" value="Sigma3 and sigma4 domains of RNA polymerase sigma factors"/>
    <property type="match status" value="1"/>
</dbReference>
<sequence length="215" mass="24603">MTDSSMGLVAGHPETELIASILAGERDRFHDLIRPYERRIYLTAFSVVKNEAEAEDIVQEAVLRAYRKLASFRGESKFGTWLTAITLNEARLRLRRSKSALTDSLDERTEDGAEVTPAVLTDWREVPLAALERGEIRLLLQEAIASLPETFREVVILRDMEEMNVSETAQALGISISLVKVRLHRARLMLQKILVPKLRAAIKPERRSRWRWPWS</sequence>
<dbReference type="EMBL" id="QVQT01000001">
    <property type="protein sequence ID" value="RFU18728.1"/>
    <property type="molecule type" value="Genomic_DNA"/>
</dbReference>
<dbReference type="InterPro" id="IPR013249">
    <property type="entry name" value="RNA_pol_sigma70_r4_t2"/>
</dbReference>
<dbReference type="PROSITE" id="PS01063">
    <property type="entry name" value="SIGMA70_ECF"/>
    <property type="match status" value="1"/>
</dbReference>
<dbReference type="Pfam" id="PF04542">
    <property type="entry name" value="Sigma70_r2"/>
    <property type="match status" value="1"/>
</dbReference>
<dbReference type="Gene3D" id="1.10.1740.10">
    <property type="match status" value="1"/>
</dbReference>
<dbReference type="InterPro" id="IPR013325">
    <property type="entry name" value="RNA_pol_sigma_r2"/>
</dbReference>
<dbReference type="PANTHER" id="PTHR43133:SF51">
    <property type="entry name" value="RNA POLYMERASE SIGMA FACTOR"/>
    <property type="match status" value="1"/>
</dbReference>
<dbReference type="GO" id="GO:0003677">
    <property type="term" value="F:DNA binding"/>
    <property type="evidence" value="ECO:0007669"/>
    <property type="project" value="UniProtKB-KW"/>
</dbReference>
<keyword evidence="3 6" id="KW-0731">Sigma factor</keyword>